<sequence length="110" mass="12777">MYWCDVLPSNWAVLFHSGTSRPGSGRLGQDENAVVMVFLDASGMITYLRVKETKTFIDQFFKVYYFLMITYLRVKETKTSSNAKLLHNILLFMMITYLRVKETKTRSGTD</sequence>
<dbReference type="EMBL" id="ACGS02000027">
    <property type="protein sequence ID" value="EFZ35114.1"/>
    <property type="molecule type" value="Genomic_DNA"/>
</dbReference>
<dbReference type="Proteomes" id="UP000004099">
    <property type="component" value="Unassembled WGS sequence"/>
</dbReference>
<name>E7FP72_9LACO</name>
<evidence type="ECO:0000313" key="2">
    <source>
        <dbReference type="Proteomes" id="UP000004099"/>
    </source>
</evidence>
<gene>
    <name evidence="1" type="ORF">HMPREF0542_10699</name>
</gene>
<protein>
    <submittedName>
        <fullName evidence="1">Uncharacterized protein</fullName>
    </submittedName>
</protein>
<reference evidence="1 2" key="1">
    <citation type="submission" date="2011-01" db="EMBL/GenBank/DDBJ databases">
        <authorList>
            <person name="Muzny D."/>
            <person name="Qin X."/>
            <person name="Buhay C."/>
            <person name="Dugan-Rocha S."/>
            <person name="Ding Y."/>
            <person name="Chen G."/>
            <person name="Hawes A."/>
            <person name="Holder M."/>
            <person name="Jhangiani S."/>
            <person name="Johnson A."/>
            <person name="Khan Z."/>
            <person name="Li Z."/>
            <person name="Liu W."/>
            <person name="Liu X."/>
            <person name="Perez L."/>
            <person name="Shen H."/>
            <person name="Wang Q."/>
            <person name="Watt J."/>
            <person name="Xi L."/>
            <person name="Xin Y."/>
            <person name="Zhou J."/>
            <person name="Deng J."/>
            <person name="Jiang H."/>
            <person name="Liu Y."/>
            <person name="Qu J."/>
            <person name="Song X.-Z."/>
            <person name="Zhang L."/>
            <person name="Villasana D."/>
            <person name="Johnson A."/>
            <person name="Liu J."/>
            <person name="Liyanage D."/>
            <person name="Lorensuhewa L."/>
            <person name="Robinson T."/>
            <person name="Song A."/>
            <person name="Song B.-B."/>
            <person name="Dinh H."/>
            <person name="Thornton R."/>
            <person name="Coyle M."/>
            <person name="Francisco L."/>
            <person name="Jackson L."/>
            <person name="Javaid M."/>
            <person name="Korchina V."/>
            <person name="Kovar C."/>
            <person name="Mata R."/>
            <person name="Mathew T."/>
            <person name="Ngo R."/>
            <person name="Nguyen L."/>
            <person name="Nguyen N."/>
            <person name="Okwuonu G."/>
            <person name="Ongeri F."/>
            <person name="Pham C."/>
            <person name="Simmons D."/>
            <person name="Wilczek-Boney K."/>
            <person name="Hale W."/>
            <person name="Jakkamsetti A."/>
            <person name="Pham P."/>
            <person name="Ruth R."/>
            <person name="San Lucas F."/>
            <person name="Warren J."/>
            <person name="Zhang J."/>
            <person name="Zhao Z."/>
            <person name="Zhou C."/>
            <person name="Zhu D."/>
            <person name="Lee S."/>
            <person name="Bess C."/>
            <person name="Blankenburg K."/>
            <person name="Forbes L."/>
            <person name="Fu Q."/>
            <person name="Gubbala S."/>
            <person name="Hirani K."/>
            <person name="Jayaseelan J.C."/>
            <person name="Lara F."/>
            <person name="Munidasa M."/>
            <person name="Palculict T."/>
            <person name="Patil S."/>
            <person name="Pu L.-L."/>
            <person name="Saada N."/>
            <person name="Tang L."/>
            <person name="Weissenberger G."/>
            <person name="Zhu Y."/>
            <person name="Hemphill L."/>
            <person name="Shang Y."/>
            <person name="Youmans B."/>
            <person name="Ayvaz T."/>
            <person name="Ross M."/>
            <person name="Santibanez J."/>
            <person name="Aqrawi P."/>
            <person name="Gross S."/>
            <person name="Joshi V."/>
            <person name="Fowler G."/>
            <person name="Nazareth L."/>
            <person name="Reid J."/>
            <person name="Worley K."/>
            <person name="Petrosino J."/>
            <person name="Highlander S."/>
            <person name="Gibbs R."/>
        </authorList>
    </citation>
    <scope>NUCLEOTIDE SEQUENCE [LARGE SCALE GENOMIC DNA]</scope>
    <source>
        <strain evidence="1 2">ATCC 25644</strain>
    </source>
</reference>
<proteinExistence type="predicted"/>
<dbReference type="HOGENOM" id="CLU_2167787_0_0_9"/>
<comment type="caution">
    <text evidence="1">The sequence shown here is derived from an EMBL/GenBank/DDBJ whole genome shotgun (WGS) entry which is preliminary data.</text>
</comment>
<accession>E7FP72</accession>
<organism evidence="1 2">
    <name type="scientific">Ligilactobacillus ruminis ATCC 25644</name>
    <dbReference type="NCBI Taxonomy" id="525362"/>
    <lineage>
        <taxon>Bacteria</taxon>
        <taxon>Bacillati</taxon>
        <taxon>Bacillota</taxon>
        <taxon>Bacilli</taxon>
        <taxon>Lactobacillales</taxon>
        <taxon>Lactobacillaceae</taxon>
        <taxon>Ligilactobacillus</taxon>
    </lineage>
</organism>
<evidence type="ECO:0000313" key="1">
    <source>
        <dbReference type="EMBL" id="EFZ35114.1"/>
    </source>
</evidence>
<dbReference type="AlphaFoldDB" id="E7FP72"/>